<evidence type="ECO:0000313" key="5">
    <source>
        <dbReference type="Proteomes" id="UP000663760"/>
    </source>
</evidence>
<dbReference type="EMBL" id="LR743592">
    <property type="protein sequence ID" value="CAA2620647.1"/>
    <property type="molecule type" value="Genomic_DNA"/>
</dbReference>
<feature type="region of interest" description="Disordered" evidence="2">
    <location>
        <begin position="37"/>
        <end position="65"/>
    </location>
</feature>
<proteinExistence type="predicted"/>
<organism evidence="3">
    <name type="scientific">Spirodela intermedia</name>
    <name type="common">Intermediate duckweed</name>
    <dbReference type="NCBI Taxonomy" id="51605"/>
    <lineage>
        <taxon>Eukaryota</taxon>
        <taxon>Viridiplantae</taxon>
        <taxon>Streptophyta</taxon>
        <taxon>Embryophyta</taxon>
        <taxon>Tracheophyta</taxon>
        <taxon>Spermatophyta</taxon>
        <taxon>Magnoliopsida</taxon>
        <taxon>Liliopsida</taxon>
        <taxon>Araceae</taxon>
        <taxon>Lemnoideae</taxon>
        <taxon>Spirodela</taxon>
    </lineage>
</organism>
<accession>A0A7I8IS85</accession>
<gene>
    <name evidence="3" type="ORF">SI7747_05006816</name>
    <name evidence="4" type="ORF">SI8410_05007405</name>
</gene>
<reference evidence="3" key="1">
    <citation type="submission" date="2019-12" db="EMBL/GenBank/DDBJ databases">
        <authorList>
            <person name="Scholz U."/>
            <person name="Mascher M."/>
            <person name="Fiebig A."/>
        </authorList>
    </citation>
    <scope>NUCLEOTIDE SEQUENCE</scope>
</reference>
<dbReference type="AlphaFoldDB" id="A0A7I8IS85"/>
<keyword evidence="1" id="KW-0175">Coiled coil</keyword>
<dbReference type="Proteomes" id="UP000663760">
    <property type="component" value="Chromosome 5"/>
</dbReference>
<protein>
    <submittedName>
        <fullName evidence="3">Uncharacterized protein</fullName>
    </submittedName>
</protein>
<evidence type="ECO:0000313" key="4">
    <source>
        <dbReference type="EMBL" id="CAA7396742.1"/>
    </source>
</evidence>
<evidence type="ECO:0000256" key="1">
    <source>
        <dbReference type="SAM" id="Coils"/>
    </source>
</evidence>
<dbReference type="EMBL" id="LR746268">
    <property type="protein sequence ID" value="CAA7396742.1"/>
    <property type="molecule type" value="Genomic_DNA"/>
</dbReference>
<dbReference type="OrthoDB" id="685187at2759"/>
<keyword evidence="5" id="KW-1185">Reference proteome</keyword>
<feature type="coiled-coil region" evidence="1">
    <location>
        <begin position="73"/>
        <end position="100"/>
    </location>
</feature>
<evidence type="ECO:0000313" key="3">
    <source>
        <dbReference type="EMBL" id="CAA2620647.1"/>
    </source>
</evidence>
<evidence type="ECO:0000256" key="2">
    <source>
        <dbReference type="SAM" id="MobiDB-lite"/>
    </source>
</evidence>
<sequence length="220" mass="23704">MDGLRAEVDTSRPFRSVKEAVALFGERFLAGEVYSPSGAAAARRETTPRALPSPPTVSPLSLSSQSLLNTEREAALERSLKRLEFELEETRRELTLLKMRESEVELAVASLGAELQKNATRLAEAEAATAAAVKPSRTSQPWEIGSGRYGGDRASELSAGFECSPTLAQLLSLSEGERPRGILKKEKPIIPLITGVLSTKKSSSTDPHHLASRSCSGLIF</sequence>
<name>A0A7I8IS85_SPIIN</name>